<dbReference type="Proteomes" id="UP000053825">
    <property type="component" value="Unassembled WGS sequence"/>
</dbReference>
<keyword evidence="2" id="KW-1185">Reference proteome</keyword>
<dbReference type="EMBL" id="KQ415227">
    <property type="protein sequence ID" value="KOC58725.1"/>
    <property type="molecule type" value="Genomic_DNA"/>
</dbReference>
<name>A0A0L7QJI0_9HYME</name>
<dbReference type="AlphaFoldDB" id="A0A0L7QJI0"/>
<organism evidence="1 2">
    <name type="scientific">Habropoda laboriosa</name>
    <dbReference type="NCBI Taxonomy" id="597456"/>
    <lineage>
        <taxon>Eukaryota</taxon>
        <taxon>Metazoa</taxon>
        <taxon>Ecdysozoa</taxon>
        <taxon>Arthropoda</taxon>
        <taxon>Hexapoda</taxon>
        <taxon>Insecta</taxon>
        <taxon>Pterygota</taxon>
        <taxon>Neoptera</taxon>
        <taxon>Endopterygota</taxon>
        <taxon>Hymenoptera</taxon>
        <taxon>Apocrita</taxon>
        <taxon>Aculeata</taxon>
        <taxon>Apoidea</taxon>
        <taxon>Anthophila</taxon>
        <taxon>Apidae</taxon>
        <taxon>Habropoda</taxon>
    </lineage>
</organism>
<protein>
    <submittedName>
        <fullName evidence="1">Uncharacterized protein</fullName>
    </submittedName>
</protein>
<gene>
    <name evidence="1" type="ORF">WH47_05392</name>
</gene>
<dbReference type="STRING" id="597456.A0A0L7QJI0"/>
<evidence type="ECO:0000313" key="1">
    <source>
        <dbReference type="EMBL" id="KOC58725.1"/>
    </source>
</evidence>
<evidence type="ECO:0000313" key="2">
    <source>
        <dbReference type="Proteomes" id="UP000053825"/>
    </source>
</evidence>
<sequence>MFRSLVESVALFGEEIWCWYNDRRLEKIQRKYVKWLLGLEKSTPNYIINEEGKIKEMWLKALSRGMTYEERTRKSDKKLIVDCLEAIDKEKRSGEESKWEKAKRQMLVGEGYNKEYMKTRRGAREQSIAKEVAVKIEKREEKERREKIKESRYNRYYEGIITEELPEYLKRKMKAKDRKMIARFRCGNICKDREHWKEEKERLCRLCGEENEGTRTYIKKM</sequence>
<accession>A0A0L7QJI0</accession>
<proteinExistence type="predicted"/>
<reference evidence="1 2" key="1">
    <citation type="submission" date="2015-07" db="EMBL/GenBank/DDBJ databases">
        <title>The genome of Habropoda laboriosa.</title>
        <authorList>
            <person name="Pan H."/>
            <person name="Kapheim K."/>
        </authorList>
    </citation>
    <scope>NUCLEOTIDE SEQUENCE [LARGE SCALE GENOMIC DNA]</scope>
    <source>
        <strain evidence="1">0110345459</strain>
    </source>
</reference>